<feature type="region of interest" description="Disordered" evidence="1">
    <location>
        <begin position="59"/>
        <end position="79"/>
    </location>
</feature>
<sequence length="145" mass="16284">MTGSEALENAPTFPARLTVPKDSRLKIFVEHSGTSQNKKPTNKARVVFWRFPAQFPNEHFNKPSGAAAPDPRMRDREVGQKGFHRICSCNVRDSSFEGRQNDEKFGQDGEMRAQEVMDQASATSTDGAGRALIKFLDDWNKSHTE</sequence>
<name>A0AAD6XYY7_9AGAR</name>
<organism evidence="2 3">
    <name type="scientific">Mycena pura</name>
    <dbReference type="NCBI Taxonomy" id="153505"/>
    <lineage>
        <taxon>Eukaryota</taxon>
        <taxon>Fungi</taxon>
        <taxon>Dikarya</taxon>
        <taxon>Basidiomycota</taxon>
        <taxon>Agaricomycotina</taxon>
        <taxon>Agaricomycetes</taxon>
        <taxon>Agaricomycetidae</taxon>
        <taxon>Agaricales</taxon>
        <taxon>Marasmiineae</taxon>
        <taxon>Mycenaceae</taxon>
        <taxon>Mycena</taxon>
    </lineage>
</organism>
<protein>
    <submittedName>
        <fullName evidence="2">Uncharacterized protein</fullName>
    </submittedName>
</protein>
<reference evidence="2" key="1">
    <citation type="submission" date="2023-03" db="EMBL/GenBank/DDBJ databases">
        <title>Massive genome expansion in bonnet fungi (Mycena s.s.) driven by repeated elements and novel gene families across ecological guilds.</title>
        <authorList>
            <consortium name="Lawrence Berkeley National Laboratory"/>
            <person name="Harder C.B."/>
            <person name="Miyauchi S."/>
            <person name="Viragh M."/>
            <person name="Kuo A."/>
            <person name="Thoen E."/>
            <person name="Andreopoulos B."/>
            <person name="Lu D."/>
            <person name="Skrede I."/>
            <person name="Drula E."/>
            <person name="Henrissat B."/>
            <person name="Morin E."/>
            <person name="Kohler A."/>
            <person name="Barry K."/>
            <person name="LaButti K."/>
            <person name="Morin E."/>
            <person name="Salamov A."/>
            <person name="Lipzen A."/>
            <person name="Mereny Z."/>
            <person name="Hegedus B."/>
            <person name="Baldrian P."/>
            <person name="Stursova M."/>
            <person name="Weitz H."/>
            <person name="Taylor A."/>
            <person name="Grigoriev I.V."/>
            <person name="Nagy L.G."/>
            <person name="Martin F."/>
            <person name="Kauserud H."/>
        </authorList>
    </citation>
    <scope>NUCLEOTIDE SEQUENCE</scope>
    <source>
        <strain evidence="2">9144</strain>
    </source>
</reference>
<evidence type="ECO:0000313" key="2">
    <source>
        <dbReference type="EMBL" id="KAJ7187705.1"/>
    </source>
</evidence>
<keyword evidence="3" id="KW-1185">Reference proteome</keyword>
<proteinExistence type="predicted"/>
<comment type="caution">
    <text evidence="2">The sequence shown here is derived from an EMBL/GenBank/DDBJ whole genome shotgun (WGS) entry which is preliminary data.</text>
</comment>
<dbReference type="AlphaFoldDB" id="A0AAD6XYY7"/>
<evidence type="ECO:0000256" key="1">
    <source>
        <dbReference type="SAM" id="MobiDB-lite"/>
    </source>
</evidence>
<gene>
    <name evidence="2" type="ORF">GGX14DRAFT_408961</name>
</gene>
<accession>A0AAD6XYY7</accession>
<dbReference type="Proteomes" id="UP001219525">
    <property type="component" value="Unassembled WGS sequence"/>
</dbReference>
<dbReference type="EMBL" id="JARJCW010000185">
    <property type="protein sequence ID" value="KAJ7187705.1"/>
    <property type="molecule type" value="Genomic_DNA"/>
</dbReference>
<evidence type="ECO:0000313" key="3">
    <source>
        <dbReference type="Proteomes" id="UP001219525"/>
    </source>
</evidence>